<dbReference type="InterPro" id="IPR019734">
    <property type="entry name" value="TPR_rpt"/>
</dbReference>
<dbReference type="InterPro" id="IPR011990">
    <property type="entry name" value="TPR-like_helical_dom_sf"/>
</dbReference>
<keyword evidence="4" id="KW-1185">Reference proteome</keyword>
<feature type="signal peptide" evidence="2">
    <location>
        <begin position="1"/>
        <end position="24"/>
    </location>
</feature>
<sequence>MPALPTWPAKLLTALLLTCASVGAIGSAGCVRGTLGRQAEVPMGSWPAWQDLSPLIDVAKAHVNQSTLAAMNEARELLREGKAQSADKALSAAASGSGRHWVAVARADLASMYFTTCIRGVAWRLPDEPGPHARTVDYDPATKVAPGDLAVEALLTNLDAAIEAGKSSPALATQARIARVRVTGFAASCPPNPEVAKRASAIMNSDLAALAAEAHLTPDLAYMWASVQLQAYSGAAARPFLHQALEGGFDDPSVTYILAAIAYEEGQLDEAEELAADAAGRYEEIGDPTQRAQLAALRGEIALSAKRLDAAEEHFTLALDLLPNHTGAMLGVTALERERNGAIEAAERLTELIRQLTLGEQELDEVLALAMVDDLESLVIVANAGTIELAQITRDALLFEIELEPDPFRRGLRYFYAAALEVRLGDYDSARGHAATAGIEFDETWVPIPDKADPRAFLDRLAEASP</sequence>
<feature type="repeat" description="TPR" evidence="1">
    <location>
        <begin position="292"/>
        <end position="325"/>
    </location>
</feature>
<proteinExistence type="predicted"/>
<accession>A0A2S9YHH3</accession>
<evidence type="ECO:0000256" key="2">
    <source>
        <dbReference type="SAM" id="SignalP"/>
    </source>
</evidence>
<dbReference type="AlphaFoldDB" id="A0A2S9YHH3"/>
<dbReference type="RefSeq" id="WP_106390163.1">
    <property type="nucleotide sequence ID" value="NZ_PVNK01000037.1"/>
</dbReference>
<evidence type="ECO:0008006" key="5">
    <source>
        <dbReference type="Google" id="ProtNLM"/>
    </source>
</evidence>
<dbReference type="SUPFAM" id="SSF48452">
    <property type="entry name" value="TPR-like"/>
    <property type="match status" value="1"/>
</dbReference>
<feature type="chain" id="PRO_5015535166" description="Tetratricopeptide repeat protein" evidence="2">
    <location>
        <begin position="25"/>
        <end position="466"/>
    </location>
</feature>
<dbReference type="PROSITE" id="PS50005">
    <property type="entry name" value="TPR"/>
    <property type="match status" value="1"/>
</dbReference>
<keyword evidence="1" id="KW-0802">TPR repeat</keyword>
<dbReference type="EMBL" id="PVNK01000037">
    <property type="protein sequence ID" value="PRQ04482.1"/>
    <property type="molecule type" value="Genomic_DNA"/>
</dbReference>
<reference evidence="3 4" key="1">
    <citation type="submission" date="2018-03" db="EMBL/GenBank/DDBJ databases">
        <title>Draft Genome Sequences of the Obligatory Marine Myxobacteria Enhygromyxa salina SWB005.</title>
        <authorList>
            <person name="Poehlein A."/>
            <person name="Moghaddam J.A."/>
            <person name="Harms H."/>
            <person name="Alanjari M."/>
            <person name="Koenig G.M."/>
            <person name="Daniel R."/>
            <person name="Schaeberle T.F."/>
        </authorList>
    </citation>
    <scope>NUCLEOTIDE SEQUENCE [LARGE SCALE GENOMIC DNA]</scope>
    <source>
        <strain evidence="3 4">SWB005</strain>
    </source>
</reference>
<dbReference type="OrthoDB" id="5488252at2"/>
<dbReference type="Gene3D" id="1.25.40.10">
    <property type="entry name" value="Tetratricopeptide repeat domain"/>
    <property type="match status" value="1"/>
</dbReference>
<protein>
    <recommendedName>
        <fullName evidence="5">Tetratricopeptide repeat protein</fullName>
    </recommendedName>
</protein>
<comment type="caution">
    <text evidence="3">The sequence shown here is derived from an EMBL/GenBank/DDBJ whole genome shotgun (WGS) entry which is preliminary data.</text>
</comment>
<evidence type="ECO:0000313" key="4">
    <source>
        <dbReference type="Proteomes" id="UP000237968"/>
    </source>
</evidence>
<evidence type="ECO:0000313" key="3">
    <source>
        <dbReference type="EMBL" id="PRQ04482.1"/>
    </source>
</evidence>
<dbReference type="Proteomes" id="UP000237968">
    <property type="component" value="Unassembled WGS sequence"/>
</dbReference>
<name>A0A2S9YHH3_9BACT</name>
<gene>
    <name evidence="3" type="ORF">ENSA5_07130</name>
</gene>
<organism evidence="3 4">
    <name type="scientific">Enhygromyxa salina</name>
    <dbReference type="NCBI Taxonomy" id="215803"/>
    <lineage>
        <taxon>Bacteria</taxon>
        <taxon>Pseudomonadati</taxon>
        <taxon>Myxococcota</taxon>
        <taxon>Polyangia</taxon>
        <taxon>Nannocystales</taxon>
        <taxon>Nannocystaceae</taxon>
        <taxon>Enhygromyxa</taxon>
    </lineage>
</organism>
<keyword evidence="2" id="KW-0732">Signal</keyword>
<evidence type="ECO:0000256" key="1">
    <source>
        <dbReference type="PROSITE-ProRule" id="PRU00339"/>
    </source>
</evidence>